<evidence type="ECO:0000313" key="3">
    <source>
        <dbReference type="Proteomes" id="UP001430356"/>
    </source>
</evidence>
<comment type="caution">
    <text evidence="2">The sequence shown here is derived from an EMBL/GenBank/DDBJ whole genome shotgun (WGS) entry which is preliminary data.</text>
</comment>
<proteinExistence type="predicted"/>
<dbReference type="Proteomes" id="UP001430356">
    <property type="component" value="Unassembled WGS sequence"/>
</dbReference>
<name>A0AAW0EQJ7_9TRYP</name>
<evidence type="ECO:0000313" key="2">
    <source>
        <dbReference type="EMBL" id="KAK7195245.1"/>
    </source>
</evidence>
<evidence type="ECO:0000256" key="1">
    <source>
        <dbReference type="SAM" id="MobiDB-lite"/>
    </source>
</evidence>
<feature type="region of interest" description="Disordered" evidence="1">
    <location>
        <begin position="88"/>
        <end position="109"/>
    </location>
</feature>
<reference evidence="2 3" key="1">
    <citation type="journal article" date="2021" name="MBio">
        <title>A New Model Trypanosomatid, Novymonas esmeraldas: Genomic Perception of Its 'Candidatus Pandoraea novymonadis' Endosymbiont.</title>
        <authorList>
            <person name="Zakharova A."/>
            <person name="Saura A."/>
            <person name="Butenko A."/>
            <person name="Podesvova L."/>
            <person name="Warmusova S."/>
            <person name="Kostygov A.Y."/>
            <person name="Nenarokova A."/>
            <person name="Lukes J."/>
            <person name="Opperdoes F.R."/>
            <person name="Yurchenko V."/>
        </authorList>
    </citation>
    <scope>NUCLEOTIDE SEQUENCE [LARGE SCALE GENOMIC DNA]</scope>
    <source>
        <strain evidence="2 3">E262AT.01</strain>
    </source>
</reference>
<protein>
    <submittedName>
        <fullName evidence="2">Uncharacterized protein</fullName>
    </submittedName>
</protein>
<gene>
    <name evidence="2" type="ORF">NESM_000450000</name>
</gene>
<accession>A0AAW0EQJ7</accession>
<organism evidence="2 3">
    <name type="scientific">Novymonas esmeraldas</name>
    <dbReference type="NCBI Taxonomy" id="1808958"/>
    <lineage>
        <taxon>Eukaryota</taxon>
        <taxon>Discoba</taxon>
        <taxon>Euglenozoa</taxon>
        <taxon>Kinetoplastea</taxon>
        <taxon>Metakinetoplastina</taxon>
        <taxon>Trypanosomatida</taxon>
        <taxon>Trypanosomatidae</taxon>
        <taxon>Novymonas</taxon>
    </lineage>
</organism>
<sequence>MFKRTVRRAVGNSRYTGGKERDRIEQERRRRLLYDAAGNLQLGGLARMLYDDLHWPAAIGVGVLLGFYGYNRLLVHLASEAEAEERRLDAASEAAARQSGKLKGDRYLVKPKRQIDDPDFLRIPAYAGTGVNTSALLSDDSVSSGELHNERNHS</sequence>
<dbReference type="EMBL" id="JAECZO010000050">
    <property type="protein sequence ID" value="KAK7195245.1"/>
    <property type="molecule type" value="Genomic_DNA"/>
</dbReference>
<keyword evidence="3" id="KW-1185">Reference proteome</keyword>
<dbReference type="AlphaFoldDB" id="A0AAW0EQJ7"/>